<dbReference type="Proteomes" id="UP000193396">
    <property type="component" value="Unassembled WGS sequence"/>
</dbReference>
<dbReference type="SUPFAM" id="SSF51905">
    <property type="entry name" value="FAD/NAD(P)-binding domain"/>
    <property type="match status" value="1"/>
</dbReference>
<dbReference type="InterPro" id="IPR002938">
    <property type="entry name" value="FAD-bd"/>
</dbReference>
<evidence type="ECO:0000313" key="2">
    <source>
        <dbReference type="EMBL" id="OSQ47421.1"/>
    </source>
</evidence>
<evidence type="ECO:0000313" key="3">
    <source>
        <dbReference type="Proteomes" id="UP000193396"/>
    </source>
</evidence>
<proteinExistence type="predicted"/>
<keyword evidence="3" id="KW-1185">Reference proteome</keyword>
<gene>
    <name evidence="2" type="ORF">TALK_12810</name>
</gene>
<dbReference type="Pfam" id="PF01494">
    <property type="entry name" value="FAD_binding_3"/>
    <property type="match status" value="1"/>
</dbReference>
<dbReference type="InterPro" id="IPR050816">
    <property type="entry name" value="Flavin-dep_Halogenase_NPB"/>
</dbReference>
<dbReference type="GO" id="GO:0071949">
    <property type="term" value="F:FAD binding"/>
    <property type="evidence" value="ECO:0007669"/>
    <property type="project" value="InterPro"/>
</dbReference>
<sequence length="446" mass="48971">MSNTIDDTVPCVDVAIIGGGPAGTSAALTLLKRTDISVLVAESGDYNRLKAGESLSPGVRNLLDYLTIWESFSNLGPVETWGNQAAWGSSELASFDFIFNVHGHGWAIDRNRFERMMAELVEARGGELLRNTRCHSINKTDDGYLLTLRQPNGTDRHLNARVVIDAGGRTSRWNDSLHHRHDDLVGASTLLPAVSHQPTAAVTTVETCADGWWYAAPVPHGRVAISFMSDSDIIHQRKLSEPDKWFARLKQTHHISRLINLPNAVAEIRVDPAFSACLVPASGTGIIATGDAAASFDPLSSGGIPHALATGIQAARVASDRLHGEGHLFQAYETAIARDFRQYLRTRWQIYSMENRFAKAPFWQRRQTPVSLPPESMLMAIHQERSQTVFIPRQVVDQIIDLAHHPISASELVGRVQSTYPTLPAERVILGVQDMIGNGLTQCTPD</sequence>
<dbReference type="STRING" id="1293890.TALK_12810"/>
<evidence type="ECO:0000259" key="1">
    <source>
        <dbReference type="Pfam" id="PF01494"/>
    </source>
</evidence>
<dbReference type="EMBL" id="JFKB01000008">
    <property type="protein sequence ID" value="OSQ47421.1"/>
    <property type="molecule type" value="Genomic_DNA"/>
</dbReference>
<dbReference type="Gene3D" id="3.50.50.60">
    <property type="entry name" value="FAD/NAD(P)-binding domain"/>
    <property type="match status" value="1"/>
</dbReference>
<dbReference type="PANTHER" id="PTHR43747">
    <property type="entry name" value="FAD-BINDING PROTEIN"/>
    <property type="match status" value="1"/>
</dbReference>
<accession>A0A1Y2LA75</accession>
<comment type="caution">
    <text evidence="2">The sequence shown here is derived from an EMBL/GenBank/DDBJ whole genome shotgun (WGS) entry which is preliminary data.</text>
</comment>
<dbReference type="PANTHER" id="PTHR43747:SF1">
    <property type="entry name" value="SLR1998 PROTEIN"/>
    <property type="match status" value="1"/>
</dbReference>
<protein>
    <recommendedName>
        <fullName evidence="1">FAD-binding domain-containing protein</fullName>
    </recommendedName>
</protein>
<dbReference type="Gene3D" id="3.30.9.100">
    <property type="match status" value="1"/>
</dbReference>
<dbReference type="InterPro" id="IPR036188">
    <property type="entry name" value="FAD/NAD-bd_sf"/>
</dbReference>
<reference evidence="2 3" key="1">
    <citation type="submission" date="2014-03" db="EMBL/GenBank/DDBJ databases">
        <title>The draft genome sequence of Thalassospira alkalitolerans JCM 18968.</title>
        <authorList>
            <person name="Lai Q."/>
            <person name="Shao Z."/>
        </authorList>
    </citation>
    <scope>NUCLEOTIDE SEQUENCE [LARGE SCALE GENOMIC DNA]</scope>
    <source>
        <strain evidence="2 3">JCM 18968</strain>
    </source>
</reference>
<dbReference type="RefSeq" id="WP_085619466.1">
    <property type="nucleotide sequence ID" value="NZ_CAXBPE010000009.1"/>
</dbReference>
<organism evidence="2 3">
    <name type="scientific">Thalassospira alkalitolerans</name>
    <dbReference type="NCBI Taxonomy" id="1293890"/>
    <lineage>
        <taxon>Bacteria</taxon>
        <taxon>Pseudomonadati</taxon>
        <taxon>Pseudomonadota</taxon>
        <taxon>Alphaproteobacteria</taxon>
        <taxon>Rhodospirillales</taxon>
        <taxon>Thalassospiraceae</taxon>
        <taxon>Thalassospira</taxon>
    </lineage>
</organism>
<dbReference type="OrthoDB" id="9799983at2"/>
<dbReference type="AlphaFoldDB" id="A0A1Y2LA75"/>
<name>A0A1Y2LA75_9PROT</name>
<feature type="domain" description="FAD-binding" evidence="1">
    <location>
        <begin position="12"/>
        <end position="180"/>
    </location>
</feature>